<organism evidence="1 2">
    <name type="scientific">Virgibacillus natechei</name>
    <dbReference type="NCBI Taxonomy" id="1216297"/>
    <lineage>
        <taxon>Bacteria</taxon>
        <taxon>Bacillati</taxon>
        <taxon>Bacillota</taxon>
        <taxon>Bacilli</taxon>
        <taxon>Bacillales</taxon>
        <taxon>Bacillaceae</taxon>
        <taxon>Virgibacillus</taxon>
    </lineage>
</organism>
<name>A0ABS4IBE7_9BACI</name>
<gene>
    <name evidence="1" type="ORF">J2Z83_000358</name>
</gene>
<dbReference type="Proteomes" id="UP001519345">
    <property type="component" value="Unassembled WGS sequence"/>
</dbReference>
<keyword evidence="2" id="KW-1185">Reference proteome</keyword>
<accession>A0ABS4IBE7</accession>
<evidence type="ECO:0000313" key="1">
    <source>
        <dbReference type="EMBL" id="MBP1968266.1"/>
    </source>
</evidence>
<proteinExistence type="predicted"/>
<dbReference type="EMBL" id="JAGGKX010000001">
    <property type="protein sequence ID" value="MBP1968266.1"/>
    <property type="molecule type" value="Genomic_DNA"/>
</dbReference>
<evidence type="ECO:0000313" key="2">
    <source>
        <dbReference type="Proteomes" id="UP001519345"/>
    </source>
</evidence>
<reference evidence="1 2" key="1">
    <citation type="submission" date="2021-03" db="EMBL/GenBank/DDBJ databases">
        <title>Genomic Encyclopedia of Type Strains, Phase IV (KMG-IV): sequencing the most valuable type-strain genomes for metagenomic binning, comparative biology and taxonomic classification.</title>
        <authorList>
            <person name="Goeker M."/>
        </authorList>
    </citation>
    <scope>NUCLEOTIDE SEQUENCE [LARGE SCALE GENOMIC DNA]</scope>
    <source>
        <strain evidence="1 2">DSM 25609</strain>
    </source>
</reference>
<sequence>MIELNAFMAELRGYAEQTHQLKDHFEKLSASEKKMVMDAAPDSLNSPEEIFHPVFRWLENLQEN</sequence>
<protein>
    <submittedName>
        <fullName evidence="1">Uncharacterized protein</fullName>
    </submittedName>
</protein>
<comment type="caution">
    <text evidence="1">The sequence shown here is derived from an EMBL/GenBank/DDBJ whole genome shotgun (WGS) entry which is preliminary data.</text>
</comment>
<dbReference type="RefSeq" id="WP_245301418.1">
    <property type="nucleotide sequence ID" value="NZ_CP110224.1"/>
</dbReference>